<accession>A0ABR3PVZ1</accession>
<dbReference type="PANTHER" id="PTHR33798:SF5">
    <property type="entry name" value="FLAVIN REDUCTASE LIKE DOMAIN-CONTAINING PROTEIN"/>
    <property type="match status" value="1"/>
</dbReference>
<protein>
    <recommendedName>
        <fullName evidence="6">Flavin reductase like domain-containing protein</fullName>
    </recommendedName>
</protein>
<evidence type="ECO:0000256" key="1">
    <source>
        <dbReference type="ARBA" id="ARBA00001917"/>
    </source>
</evidence>
<gene>
    <name evidence="7" type="ORF">Q8F55_008294</name>
</gene>
<dbReference type="RefSeq" id="XP_069206532.1">
    <property type="nucleotide sequence ID" value="XM_069356691.1"/>
</dbReference>
<dbReference type="Gene3D" id="2.30.110.10">
    <property type="entry name" value="Electron Transport, Fmn-binding Protein, Chain A"/>
    <property type="match status" value="1"/>
</dbReference>
<comment type="cofactor">
    <cofactor evidence="1">
        <name>FMN</name>
        <dbReference type="ChEBI" id="CHEBI:58210"/>
    </cofactor>
</comment>
<evidence type="ECO:0000259" key="6">
    <source>
        <dbReference type="SMART" id="SM00903"/>
    </source>
</evidence>
<organism evidence="7 8">
    <name type="scientific">Vanrija albida</name>
    <dbReference type="NCBI Taxonomy" id="181172"/>
    <lineage>
        <taxon>Eukaryota</taxon>
        <taxon>Fungi</taxon>
        <taxon>Dikarya</taxon>
        <taxon>Basidiomycota</taxon>
        <taxon>Agaricomycotina</taxon>
        <taxon>Tremellomycetes</taxon>
        <taxon>Trichosporonales</taxon>
        <taxon>Trichosporonaceae</taxon>
        <taxon>Vanrija</taxon>
    </lineage>
</organism>
<evidence type="ECO:0000256" key="3">
    <source>
        <dbReference type="ARBA" id="ARBA00022643"/>
    </source>
</evidence>
<comment type="caution">
    <text evidence="7">The sequence shown here is derived from an EMBL/GenBank/DDBJ whole genome shotgun (WGS) entry which is preliminary data.</text>
</comment>
<dbReference type="SMART" id="SM00903">
    <property type="entry name" value="Flavin_Reduct"/>
    <property type="match status" value="1"/>
</dbReference>
<keyword evidence="2" id="KW-0285">Flavoprotein</keyword>
<evidence type="ECO:0000256" key="4">
    <source>
        <dbReference type="ARBA" id="ARBA00038054"/>
    </source>
</evidence>
<evidence type="ECO:0000256" key="2">
    <source>
        <dbReference type="ARBA" id="ARBA00022630"/>
    </source>
</evidence>
<evidence type="ECO:0000256" key="5">
    <source>
        <dbReference type="SAM" id="MobiDB-lite"/>
    </source>
</evidence>
<dbReference type="GeneID" id="95989337"/>
<dbReference type="InterPro" id="IPR002563">
    <property type="entry name" value="Flavin_Rdtase-like_dom"/>
</dbReference>
<feature type="region of interest" description="Disordered" evidence="5">
    <location>
        <begin position="1"/>
        <end position="35"/>
    </location>
</feature>
<dbReference type="SUPFAM" id="SSF50475">
    <property type="entry name" value="FMN-binding split barrel"/>
    <property type="match status" value="1"/>
</dbReference>
<evidence type="ECO:0000313" key="8">
    <source>
        <dbReference type="Proteomes" id="UP001565368"/>
    </source>
</evidence>
<reference evidence="7 8" key="1">
    <citation type="submission" date="2023-08" db="EMBL/GenBank/DDBJ databases">
        <title>Annotated Genome Sequence of Vanrija albida AlHP1.</title>
        <authorList>
            <person name="Herzog R."/>
        </authorList>
    </citation>
    <scope>NUCLEOTIDE SEQUENCE [LARGE SCALE GENOMIC DNA]</scope>
    <source>
        <strain evidence="7 8">AlHP1</strain>
    </source>
</reference>
<dbReference type="Pfam" id="PF01613">
    <property type="entry name" value="Flavin_Reduct"/>
    <property type="match status" value="1"/>
</dbReference>
<dbReference type="EMBL" id="JBBXJM010000006">
    <property type="protein sequence ID" value="KAL1406588.1"/>
    <property type="molecule type" value="Genomic_DNA"/>
</dbReference>
<sequence>MTRAPFKETEASRPDFTTTPFTYTKPPNPSFRPGGGLNSLPGADAFRPDSKWRTLVPEEHGPMQVYKMLMGAISPRPVAFVSTVSSDGVRNVAPFSFFNVLSPYPVTIVVSFAHTEKGMKDTTKNILETKGFTVGIISETWVEAANIASVDAPPDVDEFALAGLTPRASEVVAAPHVAEAAVSLEAELLHSYHLKAPDGTPTGTVILATVKRIHAKDFIFDENDEYRVLTERLRPVSRLGGISYGRITEAYDLVRPTWADIGQSDDVQAALNAAKDGKDAKASGQ</sequence>
<feature type="domain" description="Flavin reductase like" evidence="6">
    <location>
        <begin position="73"/>
        <end position="222"/>
    </location>
</feature>
<dbReference type="PANTHER" id="PTHR33798">
    <property type="entry name" value="FLAVOPROTEIN OXYGENASE"/>
    <property type="match status" value="1"/>
</dbReference>
<proteinExistence type="inferred from homology"/>
<feature type="compositionally biased region" description="Basic and acidic residues" evidence="5">
    <location>
        <begin position="1"/>
        <end position="13"/>
    </location>
</feature>
<evidence type="ECO:0000313" key="7">
    <source>
        <dbReference type="EMBL" id="KAL1406588.1"/>
    </source>
</evidence>
<dbReference type="Proteomes" id="UP001565368">
    <property type="component" value="Unassembled WGS sequence"/>
</dbReference>
<keyword evidence="3" id="KW-0288">FMN</keyword>
<comment type="similarity">
    <text evidence="4">Belongs to the flavoredoxin family.</text>
</comment>
<name>A0ABR3PVZ1_9TREE</name>
<feature type="compositionally biased region" description="Low complexity" evidence="5">
    <location>
        <begin position="14"/>
        <end position="25"/>
    </location>
</feature>
<keyword evidence="8" id="KW-1185">Reference proteome</keyword>
<dbReference type="InterPro" id="IPR012349">
    <property type="entry name" value="Split_barrel_FMN-bd"/>
</dbReference>